<gene>
    <name evidence="1" type="ORF">OIU74_010123</name>
</gene>
<protein>
    <submittedName>
        <fullName evidence="1">Uncharacterized protein</fullName>
    </submittedName>
</protein>
<comment type="caution">
    <text evidence="1">The sequence shown here is derived from an EMBL/GenBank/DDBJ whole genome shotgun (WGS) entry which is preliminary data.</text>
</comment>
<evidence type="ECO:0000313" key="1">
    <source>
        <dbReference type="EMBL" id="KAJ6708955.1"/>
    </source>
</evidence>
<reference evidence="1" key="1">
    <citation type="submission" date="2022-11" db="EMBL/GenBank/DDBJ databases">
        <authorList>
            <person name="Hyden B.L."/>
            <person name="Feng K."/>
            <person name="Yates T."/>
            <person name="Jawdy S."/>
            <person name="Smart L.B."/>
            <person name="Muchero W."/>
        </authorList>
    </citation>
    <scope>NUCLEOTIDE SEQUENCE</scope>
    <source>
        <tissue evidence="1">Shoot tip</tissue>
    </source>
</reference>
<evidence type="ECO:0000313" key="2">
    <source>
        <dbReference type="Proteomes" id="UP001151752"/>
    </source>
</evidence>
<sequence length="130" mass="13978">MLAPTESSISSTTSSIFLSIWSTTKLGKFELSSCMYCGSLTLPGKVTGSILSSGNEIHASKSDWHFPKTAQKHKFGLASSKKGKTKHLAGMEHPAGPVAFNEIGMSSLARRETKNSKHASMVRYDLVSSI</sequence>
<dbReference type="Proteomes" id="UP001151752">
    <property type="component" value="Chromosome 2"/>
</dbReference>
<keyword evidence="2" id="KW-1185">Reference proteome</keyword>
<organism evidence="1 2">
    <name type="scientific">Salix koriyanagi</name>
    <dbReference type="NCBI Taxonomy" id="2511006"/>
    <lineage>
        <taxon>Eukaryota</taxon>
        <taxon>Viridiplantae</taxon>
        <taxon>Streptophyta</taxon>
        <taxon>Embryophyta</taxon>
        <taxon>Tracheophyta</taxon>
        <taxon>Spermatophyta</taxon>
        <taxon>Magnoliopsida</taxon>
        <taxon>eudicotyledons</taxon>
        <taxon>Gunneridae</taxon>
        <taxon>Pentapetalae</taxon>
        <taxon>rosids</taxon>
        <taxon>fabids</taxon>
        <taxon>Malpighiales</taxon>
        <taxon>Salicaceae</taxon>
        <taxon>Saliceae</taxon>
        <taxon>Salix</taxon>
    </lineage>
</organism>
<name>A0A9Q0QLL9_9ROSI</name>
<reference evidence="1" key="2">
    <citation type="journal article" date="2023" name="Int. J. Mol. Sci.">
        <title>De Novo Assembly and Annotation of 11 Diverse Shrub Willow (Salix) Genomes Reveals Novel Gene Organization in Sex-Linked Regions.</title>
        <authorList>
            <person name="Hyden B."/>
            <person name="Feng K."/>
            <person name="Yates T.B."/>
            <person name="Jawdy S."/>
            <person name="Cereghino C."/>
            <person name="Smart L.B."/>
            <person name="Muchero W."/>
        </authorList>
    </citation>
    <scope>NUCLEOTIDE SEQUENCE</scope>
    <source>
        <tissue evidence="1">Shoot tip</tissue>
    </source>
</reference>
<accession>A0A9Q0QLL9</accession>
<dbReference type="EMBL" id="JAPFFM010000015">
    <property type="protein sequence ID" value="KAJ6708955.1"/>
    <property type="molecule type" value="Genomic_DNA"/>
</dbReference>
<proteinExistence type="predicted"/>
<dbReference type="AlphaFoldDB" id="A0A9Q0QLL9"/>